<evidence type="ECO:0000313" key="3">
    <source>
        <dbReference type="Proteomes" id="UP000054558"/>
    </source>
</evidence>
<sequence>MAEVVESALRTMDIGATSQKVALIAGVTGIVGHALAELLLDTGGWKVYGISRRPKDNMPKGVKYIQTDLLDREQTKSKLSPIADEVTNVFYVTWVMRESEDKNIEDNTAMLKNLLDALVPAQKLRHLNLQTGTKHYLGPFDQLGKLPIETPFKEDMPRLPVKNFYYNLEDVTFEYAGKHGFSWSVSRPLDIIGFAPGNVMNLGQGFAVYAVICKHTGRPFIFPGSKQLWDGLTDSSDSELIAEHHLWEATEPRAKYEIYNVVNGDVFRYKRMWRRIAQYFDIEPAEYPGHPTDMADYMKDAGPIWEEIVAKHNLKKVPVEELAPWWFLTATLGRPIETVNDMNKSKEHGFLGFRNTEKSFPRLFDRMREEKYIP</sequence>
<dbReference type="AlphaFoldDB" id="A0A1Y1HZ57"/>
<gene>
    <name evidence="2" type="ORF">KFL_001700050</name>
</gene>
<dbReference type="OMA" id="GRPFVFP"/>
<dbReference type="InterPro" id="IPR055222">
    <property type="entry name" value="PRISE-like_Rossmann-fold"/>
</dbReference>
<protein>
    <recommendedName>
        <fullName evidence="1">PRISE-like Rossmann-fold domain-containing protein</fullName>
    </recommendedName>
</protein>
<dbReference type="CDD" id="cd08948">
    <property type="entry name" value="5beta-POR_like_SDR_a"/>
    <property type="match status" value="1"/>
</dbReference>
<dbReference type="GO" id="GO:0016627">
    <property type="term" value="F:oxidoreductase activity, acting on the CH-CH group of donors"/>
    <property type="evidence" value="ECO:0007669"/>
    <property type="project" value="UniProtKB-ARBA"/>
</dbReference>
<dbReference type="PANTHER" id="PTHR32487:SF0">
    <property type="entry name" value="3-OXO-DELTA(4,5)-STEROID 5-BETA-REDUCTASE"/>
    <property type="match status" value="1"/>
</dbReference>
<dbReference type="Proteomes" id="UP000054558">
    <property type="component" value="Unassembled WGS sequence"/>
</dbReference>
<keyword evidence="3" id="KW-1185">Reference proteome</keyword>
<proteinExistence type="predicted"/>
<organism evidence="2 3">
    <name type="scientific">Klebsormidium nitens</name>
    <name type="common">Green alga</name>
    <name type="synonym">Ulothrix nitens</name>
    <dbReference type="NCBI Taxonomy" id="105231"/>
    <lineage>
        <taxon>Eukaryota</taxon>
        <taxon>Viridiplantae</taxon>
        <taxon>Streptophyta</taxon>
        <taxon>Klebsormidiophyceae</taxon>
        <taxon>Klebsormidiales</taxon>
        <taxon>Klebsormidiaceae</taxon>
        <taxon>Klebsormidium</taxon>
    </lineage>
</organism>
<dbReference type="Gene3D" id="3.40.50.720">
    <property type="entry name" value="NAD(P)-binding Rossmann-like Domain"/>
    <property type="match status" value="1"/>
</dbReference>
<evidence type="ECO:0000313" key="2">
    <source>
        <dbReference type="EMBL" id="GAQ83950.1"/>
    </source>
</evidence>
<reference evidence="2 3" key="1">
    <citation type="journal article" date="2014" name="Nat. Commun.">
        <title>Klebsormidium flaccidum genome reveals primary factors for plant terrestrial adaptation.</title>
        <authorList>
            <person name="Hori K."/>
            <person name="Maruyama F."/>
            <person name="Fujisawa T."/>
            <person name="Togashi T."/>
            <person name="Yamamoto N."/>
            <person name="Seo M."/>
            <person name="Sato S."/>
            <person name="Yamada T."/>
            <person name="Mori H."/>
            <person name="Tajima N."/>
            <person name="Moriyama T."/>
            <person name="Ikeuchi M."/>
            <person name="Watanabe M."/>
            <person name="Wada H."/>
            <person name="Kobayashi K."/>
            <person name="Saito M."/>
            <person name="Masuda T."/>
            <person name="Sasaki-Sekimoto Y."/>
            <person name="Mashiguchi K."/>
            <person name="Awai K."/>
            <person name="Shimojima M."/>
            <person name="Masuda S."/>
            <person name="Iwai M."/>
            <person name="Nobusawa T."/>
            <person name="Narise T."/>
            <person name="Kondo S."/>
            <person name="Saito H."/>
            <person name="Sato R."/>
            <person name="Murakawa M."/>
            <person name="Ihara Y."/>
            <person name="Oshima-Yamada Y."/>
            <person name="Ohtaka K."/>
            <person name="Satoh M."/>
            <person name="Sonobe K."/>
            <person name="Ishii M."/>
            <person name="Ohtani R."/>
            <person name="Kanamori-Sato M."/>
            <person name="Honoki R."/>
            <person name="Miyazaki D."/>
            <person name="Mochizuki H."/>
            <person name="Umetsu J."/>
            <person name="Higashi K."/>
            <person name="Shibata D."/>
            <person name="Kamiya Y."/>
            <person name="Sato N."/>
            <person name="Nakamura Y."/>
            <person name="Tabata S."/>
            <person name="Ida S."/>
            <person name="Kurokawa K."/>
            <person name="Ohta H."/>
        </authorList>
    </citation>
    <scope>NUCLEOTIDE SEQUENCE [LARGE SCALE GENOMIC DNA]</scope>
    <source>
        <strain evidence="2 3">NIES-2285</strain>
    </source>
</reference>
<feature type="domain" description="PRISE-like Rossmann-fold" evidence="1">
    <location>
        <begin position="74"/>
        <end position="374"/>
    </location>
</feature>
<dbReference type="SUPFAM" id="SSF51735">
    <property type="entry name" value="NAD(P)-binding Rossmann-fold domains"/>
    <property type="match status" value="1"/>
</dbReference>
<dbReference type="OrthoDB" id="1731983at2759"/>
<dbReference type="Pfam" id="PF22917">
    <property type="entry name" value="PRISE"/>
    <property type="match status" value="1"/>
</dbReference>
<dbReference type="PANTHER" id="PTHR32487">
    <property type="entry name" value="3-OXO-DELTA(4,5)-STEROID 5-BETA-REDUCTASE"/>
    <property type="match status" value="1"/>
</dbReference>
<evidence type="ECO:0000259" key="1">
    <source>
        <dbReference type="Pfam" id="PF22917"/>
    </source>
</evidence>
<name>A0A1Y1HZ57_KLENI</name>
<accession>A0A1Y1HZ57</accession>
<dbReference type="STRING" id="105231.A0A1Y1HZ57"/>
<dbReference type="EMBL" id="DF237119">
    <property type="protein sequence ID" value="GAQ83950.1"/>
    <property type="molecule type" value="Genomic_DNA"/>
</dbReference>
<dbReference type="GO" id="GO:0016491">
    <property type="term" value="F:oxidoreductase activity"/>
    <property type="evidence" value="ECO:0000318"/>
    <property type="project" value="GO_Central"/>
</dbReference>
<dbReference type="InterPro" id="IPR036291">
    <property type="entry name" value="NAD(P)-bd_dom_sf"/>
</dbReference>